<organism evidence="1 2">
    <name type="scientific">Streptococcus gingivalis</name>
    <dbReference type="NCBI Taxonomy" id="3111861"/>
    <lineage>
        <taxon>Bacteria</taxon>
        <taxon>Bacillati</taxon>
        <taxon>Bacillota</taxon>
        <taxon>Bacilli</taxon>
        <taxon>Lactobacillales</taxon>
        <taxon>Streptococcaceae</taxon>
        <taxon>Streptococcus</taxon>
    </lineage>
</organism>
<reference evidence="1 2" key="1">
    <citation type="submission" date="2024-01" db="EMBL/GenBank/DDBJ databases">
        <title>Description of Streptococcus dentalis sp. nov., Streptococcus gingivalis sp. nov., Streptococcus lingualis sp. nov. isolated from human oral cavity.</title>
        <authorList>
            <person name="Choi Y.S."/>
            <person name="Goo B.J."/>
            <person name="Bae J.W."/>
        </authorList>
    </citation>
    <scope>NUCLEOTIDE SEQUENCE [LARGE SCALE GENOMIC DNA]</scope>
    <source>
        <strain evidence="1 2">S2</strain>
    </source>
</reference>
<evidence type="ECO:0000313" key="2">
    <source>
        <dbReference type="Proteomes" id="UP001308656"/>
    </source>
</evidence>
<dbReference type="Proteomes" id="UP001308656">
    <property type="component" value="Unassembled WGS sequence"/>
</dbReference>
<protein>
    <recommendedName>
        <fullName evidence="3">Phage protein</fullName>
    </recommendedName>
</protein>
<accession>A0ABU6BB73</accession>
<dbReference type="EMBL" id="JAYKTO010000002">
    <property type="protein sequence ID" value="MEB3521034.1"/>
    <property type="molecule type" value="Genomic_DNA"/>
</dbReference>
<comment type="caution">
    <text evidence="1">The sequence shown here is derived from an EMBL/GenBank/DDBJ whole genome shotgun (WGS) entry which is preliminary data.</text>
</comment>
<evidence type="ECO:0008006" key="3">
    <source>
        <dbReference type="Google" id="ProtNLM"/>
    </source>
</evidence>
<gene>
    <name evidence="1" type="ORF">SM122_10795</name>
</gene>
<keyword evidence="2" id="KW-1185">Reference proteome</keyword>
<evidence type="ECO:0000313" key="1">
    <source>
        <dbReference type="EMBL" id="MEB3521034.1"/>
    </source>
</evidence>
<dbReference type="RefSeq" id="WP_254729129.1">
    <property type="nucleotide sequence ID" value="NZ_JAYKTO010000002.1"/>
</dbReference>
<name>A0ABU6BB73_9STRE</name>
<sequence>MTQDEEFWKEIQSKKFHFKREGQMKARLFIAGAFNDVSIAEQMNTFFDENPNIKIEAVDYKVNQRVVDCVPFNDRECLLIYREGNE</sequence>
<proteinExistence type="predicted"/>